<evidence type="ECO:0000313" key="1">
    <source>
        <dbReference type="EMBL" id="EDS12305.1"/>
    </source>
</evidence>
<sequence>MKNRRFSRCIVKNKKLRLVKKALLRDGRAFGRIKRQFVFINQKKYGIFLPSVRIRCQAKKRCDKCTGGIRMSDALRRLLAHTLSDRLSDRTDFEQAAQAAGLNPQETQEAWLDWQDGGFAPLSDDALSDIAGGSYPKGGLC</sequence>
<dbReference type="HOGENOM" id="CLU_1821367_0_0_9"/>
<comment type="caution">
    <text evidence="1">The sequence shown here is derived from an EMBL/GenBank/DDBJ whole genome shotgun (WGS) entry which is preliminary data.</text>
</comment>
<name>B0P8Q9_9FIRM</name>
<dbReference type="EMBL" id="ABGD02000007">
    <property type="protein sequence ID" value="EDS12305.1"/>
    <property type="molecule type" value="Genomic_DNA"/>
</dbReference>
<proteinExistence type="predicted"/>
<gene>
    <name evidence="1" type="ORF">ANACOL_01148</name>
</gene>
<organism evidence="1 2">
    <name type="scientific">Anaerotruncus colihominis DSM 17241</name>
    <dbReference type="NCBI Taxonomy" id="445972"/>
    <lineage>
        <taxon>Bacteria</taxon>
        <taxon>Bacillati</taxon>
        <taxon>Bacillota</taxon>
        <taxon>Clostridia</taxon>
        <taxon>Eubacteriales</taxon>
        <taxon>Oscillospiraceae</taxon>
        <taxon>Anaerotruncus</taxon>
    </lineage>
</organism>
<dbReference type="Proteomes" id="UP000003803">
    <property type="component" value="Unassembled WGS sequence"/>
</dbReference>
<dbReference type="eggNOG" id="ENOG503460I">
    <property type="taxonomic scope" value="Bacteria"/>
</dbReference>
<protein>
    <submittedName>
        <fullName evidence="1">Uncharacterized protein</fullName>
    </submittedName>
</protein>
<reference evidence="1" key="2">
    <citation type="submission" date="2013-09" db="EMBL/GenBank/DDBJ databases">
        <title>Draft genome sequence of Anaerotruncus colihominis(DSM 17241).</title>
        <authorList>
            <person name="Sudarsanam P."/>
            <person name="Ley R."/>
            <person name="Guruge J."/>
            <person name="Turnbaugh P.J."/>
            <person name="Mahowald M."/>
            <person name="Liep D."/>
            <person name="Gordon J."/>
        </authorList>
    </citation>
    <scope>NUCLEOTIDE SEQUENCE</scope>
    <source>
        <strain evidence="1">DSM 17241</strain>
    </source>
</reference>
<accession>B0P8Q9</accession>
<reference evidence="1" key="1">
    <citation type="submission" date="2007-11" db="EMBL/GenBank/DDBJ databases">
        <authorList>
            <person name="Fulton L."/>
            <person name="Clifton S."/>
            <person name="Fulton B."/>
            <person name="Xu J."/>
            <person name="Minx P."/>
            <person name="Pepin K.H."/>
            <person name="Johnson M."/>
            <person name="Thiruvilangam P."/>
            <person name="Bhonagiri V."/>
            <person name="Nash W.E."/>
            <person name="Mardis E.R."/>
            <person name="Wilson R.K."/>
        </authorList>
    </citation>
    <scope>NUCLEOTIDE SEQUENCE [LARGE SCALE GENOMIC DNA]</scope>
    <source>
        <strain evidence="1">DSM 17241</strain>
    </source>
</reference>
<keyword evidence="2" id="KW-1185">Reference proteome</keyword>
<evidence type="ECO:0000313" key="2">
    <source>
        <dbReference type="Proteomes" id="UP000003803"/>
    </source>
</evidence>
<dbReference type="AlphaFoldDB" id="B0P8Q9"/>